<accession>F8TTW6</accession>
<reference evidence="1 2" key="8">
    <citation type="journal article" date="2010" name="J. Virol.">
        <title>Microarray analysis of Paramecium bursaria chlorella virus 1 transcription.</title>
        <authorList>
            <person name="Yanai-Balser G.M."/>
            <person name="Duncan G.A."/>
            <person name="Eudy J.D."/>
            <person name="Wang D."/>
            <person name="Li X."/>
            <person name="Agarkova I.V."/>
            <person name="Dunigan D.D."/>
            <person name="Van Etten J.L."/>
        </authorList>
    </citation>
    <scope>NUCLEOTIDE SEQUENCE [LARGE SCALE GENOMIC DNA]</scope>
</reference>
<gene>
    <name evidence="1" type="primary">a075aR</name>
</gene>
<organismHost>
    <name type="scientific">Chlorella</name>
    <dbReference type="NCBI Taxonomy" id="3071"/>
</organismHost>
<dbReference type="RefSeq" id="YP_004678882.1">
    <property type="nucleotide sequence ID" value="NC_000852.5"/>
</dbReference>
<name>F8TTW6_PBCV1</name>
<reference evidence="1 2" key="7">
    <citation type="journal article" date="2000" name="Virology">
        <title>Characterization of a beta-1,3-glucanase encoded by chlorella virus PBCV-1.</title>
        <authorList>
            <person name="Sun L."/>
            <person name="Gurnon J.R."/>
            <person name="Adams B.J."/>
            <person name="Graves M.V."/>
            <person name="Van Etten J.L."/>
        </authorList>
    </citation>
    <scope>NUCLEOTIDE SEQUENCE [LARGE SCALE GENOMIC DNA]</scope>
</reference>
<reference evidence="1 2" key="5">
    <citation type="journal article" date="1997" name="Virology">
        <title>Analysis of 74 kb of DNA located at the right end of the 330-kb chlorella virus PBCV-1 genome.</title>
        <authorList>
            <person name="Li Y."/>
            <person name="Lu Z."/>
            <person name="Sun L."/>
            <person name="Ropp S."/>
            <person name="Kutish G.F."/>
            <person name="Rock D.L."/>
            <person name="Van Etten J.L."/>
        </authorList>
    </citation>
    <scope>NUCLEOTIDE SEQUENCE [LARGE SCALE GENOMIC DNA]</scope>
</reference>
<reference evidence="1 2" key="3">
    <citation type="journal article" date="1996" name="Virology">
        <title>Analysis of 94 kb of the chlorella virus PBCV-1 330-kb genome: map positions 88 to 182.</title>
        <authorList>
            <person name="Lu Z."/>
            <person name="Li Y."/>
            <person name="Que Q."/>
            <person name="Kutish G.F."/>
            <person name="Rock D.L."/>
            <person name="Van Etten J.L."/>
        </authorList>
    </citation>
    <scope>NUCLEOTIDE SEQUENCE [LARGE SCALE GENOMIC DNA]</scope>
</reference>
<sequence length="49" mass="5568">MYWYCLNLIKSVLTYLAPNIVDLQKLNNLSLVMKSSDSRVSSASFITIL</sequence>
<reference evidence="1 2" key="1">
    <citation type="journal article" date="1995" name="Virology">
        <title>Analysis of 45 kb of DNA located at the left end of the chlorella virus PBCV-1 genome.</title>
        <authorList>
            <person name="Lu Z."/>
            <person name="Li Y."/>
            <person name="Zhang Y."/>
            <person name="Kutish G.F."/>
            <person name="Rock D.L."/>
            <person name="Van Etten J.L."/>
        </authorList>
    </citation>
    <scope>NUCLEOTIDE SEQUENCE [LARGE SCALE GENOMIC DNA]</scope>
</reference>
<evidence type="ECO:0000313" key="2">
    <source>
        <dbReference type="Proteomes" id="UP000000862"/>
    </source>
</evidence>
<dbReference type="EMBL" id="JF411744">
    <property type="protein sequence ID" value="AEI70027.1"/>
    <property type="molecule type" value="Genomic_DNA"/>
</dbReference>
<organism evidence="1 2">
    <name type="scientific">Paramecium bursaria Chlorella virus 1</name>
    <name type="common">PBCV-1</name>
    <dbReference type="NCBI Taxonomy" id="10506"/>
    <lineage>
        <taxon>Viruses</taxon>
        <taxon>Varidnaviria</taxon>
        <taxon>Bamfordvirae</taxon>
        <taxon>Nucleocytoviricota</taxon>
        <taxon>Megaviricetes</taxon>
        <taxon>Algavirales</taxon>
        <taxon>Phycodnaviridae</taxon>
        <taxon>Chlorovirus</taxon>
        <taxon>Chlorovirus vanettense</taxon>
    </lineage>
</organism>
<dbReference type="Proteomes" id="UP000000862">
    <property type="component" value="Segment"/>
</dbReference>
<proteinExistence type="predicted"/>
<reference evidence="1 2" key="4">
    <citation type="journal article" date="1996" name="Virology">
        <title>Analysis of 76 kb of the chlorella virus PBCV-1 330-kb genome: map positions 182 to 258.</title>
        <authorList>
            <person name="Kutish G.F."/>
            <person name="Li Y."/>
            <person name="Lu Z."/>
            <person name="Furuta M."/>
            <person name="Rock D.L."/>
            <person name="Van Etten J.L."/>
        </authorList>
    </citation>
    <scope>NUCLEOTIDE SEQUENCE [LARGE SCALE GENOMIC DNA]</scope>
</reference>
<evidence type="ECO:0000313" key="1">
    <source>
        <dbReference type="EMBL" id="AEI70027.1"/>
    </source>
</evidence>
<dbReference type="GeneID" id="10971180"/>
<dbReference type="KEGG" id="vg:10971180"/>
<reference evidence="1 2" key="2">
    <citation type="journal article" date="1995" name="Virology">
        <title>Analysis of 43 kb of the Chlorella virus PBCV-1 330-kb genome: map positions 45 to 88.</title>
        <authorList>
            <person name="Li Y."/>
            <person name="Lu Z."/>
            <person name="Burbank D.E."/>
            <person name="Kutish G.F."/>
            <person name="Rock D.L."/>
            <person name="Van Etten J.L."/>
        </authorList>
    </citation>
    <scope>NUCLEOTIDE SEQUENCE [LARGE SCALE GENOMIC DNA]</scope>
</reference>
<reference evidence="1 2" key="6">
    <citation type="journal article" date="1999" name="Virology">
        <title>Chlorella virus PBCV-1 encodes a functional homospermidine synthase.</title>
        <authorList>
            <person name="Kaiser A."/>
            <person name="Vollmert M."/>
            <person name="Tholl D."/>
            <person name="Graves M.V."/>
            <person name="Gurnon J.R."/>
            <person name="Xing W."/>
            <person name="Lisec A.D."/>
            <person name="Nickerson K.W."/>
            <person name="Van Etten J.L."/>
        </authorList>
    </citation>
    <scope>NUCLEOTIDE SEQUENCE [LARGE SCALE GENOMIC DNA]</scope>
</reference>
<protein>
    <submittedName>
        <fullName evidence="1">Uncharacterized protein</fullName>
    </submittedName>
</protein>
<keyword evidence="2" id="KW-1185">Reference proteome</keyword>